<organism evidence="1">
    <name type="scientific">Solanum chilense</name>
    <name type="common">Tomato</name>
    <name type="synonym">Lycopersicon chilense</name>
    <dbReference type="NCBI Taxonomy" id="4083"/>
    <lineage>
        <taxon>Eukaryota</taxon>
        <taxon>Viridiplantae</taxon>
        <taxon>Streptophyta</taxon>
        <taxon>Embryophyta</taxon>
        <taxon>Tracheophyta</taxon>
        <taxon>Spermatophyta</taxon>
        <taxon>Magnoliopsida</taxon>
        <taxon>eudicotyledons</taxon>
        <taxon>Gunneridae</taxon>
        <taxon>Pentapetalae</taxon>
        <taxon>asterids</taxon>
        <taxon>lamiids</taxon>
        <taxon>Solanales</taxon>
        <taxon>Solanaceae</taxon>
        <taxon>Solanoideae</taxon>
        <taxon>Solaneae</taxon>
        <taxon>Solanum</taxon>
        <taxon>Solanum subgen. Lycopersicon</taxon>
    </lineage>
</organism>
<comment type="caution">
    <text evidence="1">The sequence shown here is derived from an EMBL/GenBank/DDBJ whole genome shotgun (WGS) entry which is preliminary data.</text>
</comment>
<protein>
    <submittedName>
        <fullName evidence="1">Uncharacterized protein</fullName>
    </submittedName>
</protein>
<dbReference type="EMBL" id="RXGB01003782">
    <property type="protein sequence ID" value="TMW91247.1"/>
    <property type="molecule type" value="Genomic_DNA"/>
</dbReference>
<proteinExistence type="predicted"/>
<reference evidence="1" key="1">
    <citation type="submission" date="2019-05" db="EMBL/GenBank/DDBJ databases">
        <title>The de novo reference genome and transcriptome assemblies of the wild tomato species Solanum chilense.</title>
        <authorList>
            <person name="Stam R."/>
            <person name="Nosenko T."/>
            <person name="Hoerger A.C."/>
            <person name="Stephan W."/>
            <person name="Seidel M.A."/>
            <person name="Kuhn J.M.M."/>
            <person name="Haberer G."/>
            <person name="Tellier A."/>
        </authorList>
    </citation>
    <scope>NUCLEOTIDE SEQUENCE</scope>
    <source>
        <tissue evidence="1">Mature leaves</tissue>
    </source>
</reference>
<dbReference type="PANTHER" id="PTHR31513:SF10">
    <property type="entry name" value="TYROSINE-PROTEIN KINASE EPHRIN TYPE A_B RECEPTOR-LIKE DOMAIN-CONTAINING PROTEIN"/>
    <property type="match status" value="1"/>
</dbReference>
<gene>
    <name evidence="1" type="ORF">EJD97_014577</name>
</gene>
<sequence length="356" mass="37908">MGVRGQGTFTGKERSCMGKWSAEAISWKISRLAYEADVENQITYQGSIVQLVGSSRTLPNMKHLRKRRAVLCSRCYMFKEYRGRSFGCPTNAGAAGTFYDAVPRRLIVSNHNLSTDTDTLLFEFPNHPLWTNIYIQDHARATVPLLWSRLQIYGSLRMSVKIQLMLNSKMLIDGDGDAIVATSLLEASNLVVLKVGPGSILRGPLENAGVNHTKTRLFCGHANCPTELTYPPEDCNVNSSLSFTLQVCRVEDVLVEGFLEGSVVHFHLVRTVVIKSTGSISASGLGCTGGLGSGVLLPNGLSSGAGHGGKGGDAFYNGSYINGGISYGDTGLPCELGSGSGNHSLPSSTAGGGIIG</sequence>
<accession>A0A6N2B8T7</accession>
<name>A0A6N2B8T7_SOLCI</name>
<dbReference type="PANTHER" id="PTHR31513">
    <property type="entry name" value="EPHRIN TYPE-B RECEPTOR"/>
    <property type="match status" value="1"/>
</dbReference>
<evidence type="ECO:0000313" key="1">
    <source>
        <dbReference type="EMBL" id="TMW91247.1"/>
    </source>
</evidence>
<dbReference type="AlphaFoldDB" id="A0A6N2B8T7"/>